<dbReference type="InterPro" id="IPR019264">
    <property type="entry name" value="DUF2179"/>
</dbReference>
<dbReference type="GO" id="GO:0005886">
    <property type="term" value="C:plasma membrane"/>
    <property type="evidence" value="ECO:0007669"/>
    <property type="project" value="UniProtKB-SubCell"/>
</dbReference>
<dbReference type="Pfam" id="PF02588">
    <property type="entry name" value="YitT_membrane"/>
    <property type="match status" value="1"/>
</dbReference>
<evidence type="ECO:0000256" key="4">
    <source>
        <dbReference type="ARBA" id="ARBA00022989"/>
    </source>
</evidence>
<dbReference type="PANTHER" id="PTHR33545:SF9">
    <property type="entry name" value="UPF0750 MEMBRANE PROTEIN YITE"/>
    <property type="match status" value="1"/>
</dbReference>
<reference evidence="8" key="1">
    <citation type="submission" date="2020-10" db="EMBL/GenBank/DDBJ databases">
        <authorList>
            <person name="Gilroy R."/>
        </authorList>
    </citation>
    <scope>NUCLEOTIDE SEQUENCE</scope>
    <source>
        <strain evidence="8">CHK147-3167</strain>
    </source>
</reference>
<keyword evidence="3 6" id="KW-0812">Transmembrane</keyword>
<evidence type="ECO:0000259" key="7">
    <source>
        <dbReference type="Pfam" id="PF10035"/>
    </source>
</evidence>
<comment type="subcellular location">
    <subcellularLocation>
        <location evidence="1">Cell membrane</location>
        <topology evidence="1">Multi-pass membrane protein</topology>
    </subcellularLocation>
</comment>
<dbReference type="PANTHER" id="PTHR33545">
    <property type="entry name" value="UPF0750 MEMBRANE PROTEIN YITT-RELATED"/>
    <property type="match status" value="1"/>
</dbReference>
<comment type="caution">
    <text evidence="8">The sequence shown here is derived from an EMBL/GenBank/DDBJ whole genome shotgun (WGS) entry which is preliminary data.</text>
</comment>
<feature type="domain" description="DUF2179" evidence="7">
    <location>
        <begin position="240"/>
        <end position="294"/>
    </location>
</feature>
<dbReference type="EMBL" id="DVFV01000070">
    <property type="protein sequence ID" value="HIQ90766.1"/>
    <property type="molecule type" value="Genomic_DNA"/>
</dbReference>
<feature type="transmembrane region" description="Helical" evidence="6">
    <location>
        <begin position="29"/>
        <end position="47"/>
    </location>
</feature>
<reference evidence="8" key="2">
    <citation type="journal article" date="2021" name="PeerJ">
        <title>Extensive microbial diversity within the chicken gut microbiome revealed by metagenomics and culture.</title>
        <authorList>
            <person name="Gilroy R."/>
            <person name="Ravi A."/>
            <person name="Getino M."/>
            <person name="Pursley I."/>
            <person name="Horton D.L."/>
            <person name="Alikhan N.F."/>
            <person name="Baker D."/>
            <person name="Gharbi K."/>
            <person name="Hall N."/>
            <person name="Watson M."/>
            <person name="Adriaenssens E.M."/>
            <person name="Foster-Nyarko E."/>
            <person name="Jarju S."/>
            <person name="Secka A."/>
            <person name="Antonio M."/>
            <person name="Oren A."/>
            <person name="Chaudhuri R.R."/>
            <person name="La Ragione R."/>
            <person name="Hildebrand F."/>
            <person name="Pallen M.J."/>
        </authorList>
    </citation>
    <scope>NUCLEOTIDE SEQUENCE</scope>
    <source>
        <strain evidence="8">CHK147-3167</strain>
    </source>
</reference>
<feature type="transmembrane region" description="Helical" evidence="6">
    <location>
        <begin position="67"/>
        <end position="90"/>
    </location>
</feature>
<keyword evidence="5 6" id="KW-0472">Membrane</keyword>
<keyword evidence="4 6" id="KW-1133">Transmembrane helix</keyword>
<feature type="transmembrane region" description="Helical" evidence="6">
    <location>
        <begin position="179"/>
        <end position="202"/>
    </location>
</feature>
<feature type="transmembrane region" description="Helical" evidence="6">
    <location>
        <begin position="127"/>
        <end position="145"/>
    </location>
</feature>
<sequence length="296" mass="32988">MIFNLVKKNKIDGTELLKEISNSKKIQRYFYFVIGILIMAIAFNLFMKEAHIMSGVSGLSLITEQVFGLDPSLVILIANIILVIASFVFLGKEKTTNTIMGSILYPVFVKLTETIPNYIDFTGTETIVLVLSGAVLSGFGTGLIFKNNFTSGGTDILKQILTTYFKMPYSKTNIYSEGIIIVLGAIIFGWTSFLYSIITIFISGYISDRVILGISEYKTMQIITNKEEQIKDFILETLHHGVTIIDAEGGYTKKARKVLISAIPTREYFVATEAIKKIDPESFVIAIDTYEITGKK</sequence>
<evidence type="ECO:0000313" key="9">
    <source>
        <dbReference type="Proteomes" id="UP000886786"/>
    </source>
</evidence>
<evidence type="ECO:0000256" key="3">
    <source>
        <dbReference type="ARBA" id="ARBA00022692"/>
    </source>
</evidence>
<evidence type="ECO:0000256" key="2">
    <source>
        <dbReference type="ARBA" id="ARBA00022475"/>
    </source>
</evidence>
<gene>
    <name evidence="8" type="ORF">IAB27_03990</name>
</gene>
<accession>A0A9D1CZU9</accession>
<organism evidence="8 9">
    <name type="scientific">Candidatus Coprosoma intestinipullorum</name>
    <dbReference type="NCBI Taxonomy" id="2840752"/>
    <lineage>
        <taxon>Bacteria</taxon>
        <taxon>Bacillati</taxon>
        <taxon>Bacillota</taxon>
        <taxon>Bacillota incertae sedis</taxon>
        <taxon>Candidatus Coprosoma</taxon>
    </lineage>
</organism>
<proteinExistence type="predicted"/>
<dbReference type="InterPro" id="IPR051461">
    <property type="entry name" value="UPF0750_membrane"/>
</dbReference>
<dbReference type="CDD" id="cd16380">
    <property type="entry name" value="YitT_C"/>
    <property type="match status" value="1"/>
</dbReference>
<dbReference type="PIRSF" id="PIRSF006483">
    <property type="entry name" value="Membrane_protein_YitT"/>
    <property type="match status" value="1"/>
</dbReference>
<evidence type="ECO:0000256" key="5">
    <source>
        <dbReference type="ARBA" id="ARBA00023136"/>
    </source>
</evidence>
<evidence type="ECO:0000256" key="1">
    <source>
        <dbReference type="ARBA" id="ARBA00004651"/>
    </source>
</evidence>
<dbReference type="Pfam" id="PF10035">
    <property type="entry name" value="DUF2179"/>
    <property type="match status" value="1"/>
</dbReference>
<dbReference type="Gene3D" id="3.30.70.120">
    <property type="match status" value="1"/>
</dbReference>
<name>A0A9D1CZU9_9FIRM</name>
<dbReference type="InterPro" id="IPR015867">
    <property type="entry name" value="N-reg_PII/ATP_PRibTrfase_C"/>
</dbReference>
<dbReference type="AlphaFoldDB" id="A0A9D1CZU9"/>
<protein>
    <submittedName>
        <fullName evidence="8">YitT family protein</fullName>
    </submittedName>
</protein>
<evidence type="ECO:0000313" key="8">
    <source>
        <dbReference type="EMBL" id="HIQ90766.1"/>
    </source>
</evidence>
<dbReference type="InterPro" id="IPR003740">
    <property type="entry name" value="YitT"/>
</dbReference>
<keyword evidence="2" id="KW-1003">Cell membrane</keyword>
<dbReference type="Proteomes" id="UP000886786">
    <property type="component" value="Unassembled WGS sequence"/>
</dbReference>
<evidence type="ECO:0000256" key="6">
    <source>
        <dbReference type="SAM" id="Phobius"/>
    </source>
</evidence>